<sequence length="117" mass="12644">MHINDIAFEGAVPIDSYGPNFFRVEGKVHTGPMLLIEAETPEWGGFDDIAPLLALKDRIDFIVFGTGESLAYLPKPLRDALDQAGIGTEVMATPTACRSYNILASEGRRVAVALLPV</sequence>
<organism evidence="1 2">
    <name type="scientific">Pacificibacter maritimus</name>
    <dbReference type="NCBI Taxonomy" id="762213"/>
    <lineage>
        <taxon>Bacteria</taxon>
        <taxon>Pseudomonadati</taxon>
        <taxon>Pseudomonadota</taxon>
        <taxon>Alphaproteobacteria</taxon>
        <taxon>Rhodobacterales</taxon>
        <taxon>Roseobacteraceae</taxon>
        <taxon>Pacificibacter</taxon>
    </lineage>
</organism>
<dbReference type="Gene3D" id="3.40.1230.10">
    <property type="entry name" value="MTH938-like"/>
    <property type="match status" value="1"/>
</dbReference>
<dbReference type="OrthoDB" id="7351393at2"/>
<accession>A0A3N4ULA8</accession>
<gene>
    <name evidence="1" type="ORF">EDD53_0337</name>
</gene>
<dbReference type="PANTHER" id="PTHR21192">
    <property type="entry name" value="NUCLEAR PROTEIN E3-3"/>
    <property type="match status" value="1"/>
</dbReference>
<name>A0A3N4ULA8_9RHOB</name>
<keyword evidence="2" id="KW-1185">Reference proteome</keyword>
<comment type="caution">
    <text evidence="1">The sequence shown here is derived from an EMBL/GenBank/DDBJ whole genome shotgun (WGS) entry which is preliminary data.</text>
</comment>
<dbReference type="CDD" id="cd00248">
    <property type="entry name" value="Mth938-like"/>
    <property type="match status" value="1"/>
</dbReference>
<dbReference type="Pfam" id="PF04430">
    <property type="entry name" value="DUF498"/>
    <property type="match status" value="1"/>
</dbReference>
<evidence type="ECO:0000313" key="1">
    <source>
        <dbReference type="EMBL" id="RPE71223.1"/>
    </source>
</evidence>
<evidence type="ECO:0008006" key="3">
    <source>
        <dbReference type="Google" id="ProtNLM"/>
    </source>
</evidence>
<dbReference type="InterPro" id="IPR007523">
    <property type="entry name" value="NDUFAF3/AAMDC"/>
</dbReference>
<dbReference type="SUPFAM" id="SSF64076">
    <property type="entry name" value="MTH938-like"/>
    <property type="match status" value="1"/>
</dbReference>
<dbReference type="Proteomes" id="UP000269689">
    <property type="component" value="Unassembled WGS sequence"/>
</dbReference>
<evidence type="ECO:0000313" key="2">
    <source>
        <dbReference type="Proteomes" id="UP000269689"/>
    </source>
</evidence>
<dbReference type="EMBL" id="RKQK01000001">
    <property type="protein sequence ID" value="RPE71223.1"/>
    <property type="molecule type" value="Genomic_DNA"/>
</dbReference>
<dbReference type="AlphaFoldDB" id="A0A3N4ULA8"/>
<dbReference type="InterPro" id="IPR036748">
    <property type="entry name" value="MTH938-like_sf"/>
</dbReference>
<reference evidence="1 2" key="1">
    <citation type="submission" date="2018-11" db="EMBL/GenBank/DDBJ databases">
        <title>Genomic Encyclopedia of Type Strains, Phase IV (KMG-IV): sequencing the most valuable type-strain genomes for metagenomic binning, comparative biology and taxonomic classification.</title>
        <authorList>
            <person name="Goeker M."/>
        </authorList>
    </citation>
    <scope>NUCLEOTIDE SEQUENCE [LARGE SCALE GENOMIC DNA]</scope>
    <source>
        <strain evidence="1 2">DSM 104731</strain>
    </source>
</reference>
<dbReference type="PANTHER" id="PTHR21192:SF2">
    <property type="entry name" value="NADH DEHYDROGENASE [UBIQUINONE] 1 ALPHA SUBCOMPLEX ASSEMBLY FACTOR 3"/>
    <property type="match status" value="1"/>
</dbReference>
<dbReference type="RefSeq" id="WP_123791458.1">
    <property type="nucleotide sequence ID" value="NZ_RKQK01000001.1"/>
</dbReference>
<proteinExistence type="predicted"/>
<protein>
    <recommendedName>
        <fullName evidence="3">Mth938-like domain-containing protein</fullName>
    </recommendedName>
</protein>